<reference evidence="1" key="1">
    <citation type="submission" date="2014-09" db="EMBL/GenBank/DDBJ databases">
        <authorList>
            <person name="Magalhaes I.L.F."/>
            <person name="Oliveira U."/>
            <person name="Santos F.R."/>
            <person name="Vidigal T.H.D.A."/>
            <person name="Brescovit A.D."/>
            <person name="Santos A.J."/>
        </authorList>
    </citation>
    <scope>NUCLEOTIDE SEQUENCE</scope>
    <source>
        <tissue evidence="1">Shoot tissue taken approximately 20 cm above the soil surface</tissue>
    </source>
</reference>
<protein>
    <submittedName>
        <fullName evidence="1">Uncharacterized protein</fullName>
    </submittedName>
</protein>
<sequence length="62" mass="6910">MLKVTEAGIAMLSIHRHSLPIEDAIISSATKSTNFLDSLQRKHTGCYTGLVVPYLRKEKLLL</sequence>
<reference evidence="1" key="2">
    <citation type="journal article" date="2015" name="Data Brief">
        <title>Shoot transcriptome of the giant reed, Arundo donax.</title>
        <authorList>
            <person name="Barrero R.A."/>
            <person name="Guerrero F.D."/>
            <person name="Moolhuijzen P."/>
            <person name="Goolsby J.A."/>
            <person name="Tidwell J."/>
            <person name="Bellgard S.E."/>
            <person name="Bellgard M.I."/>
        </authorList>
    </citation>
    <scope>NUCLEOTIDE SEQUENCE</scope>
    <source>
        <tissue evidence="1">Shoot tissue taken approximately 20 cm above the soil surface</tissue>
    </source>
</reference>
<name>A0A0A9DVX7_ARUDO</name>
<dbReference type="AlphaFoldDB" id="A0A0A9DVX7"/>
<dbReference type="EMBL" id="GBRH01208080">
    <property type="protein sequence ID" value="JAD89815.1"/>
    <property type="molecule type" value="Transcribed_RNA"/>
</dbReference>
<proteinExistence type="predicted"/>
<organism evidence="1">
    <name type="scientific">Arundo donax</name>
    <name type="common">Giant reed</name>
    <name type="synonym">Donax arundinaceus</name>
    <dbReference type="NCBI Taxonomy" id="35708"/>
    <lineage>
        <taxon>Eukaryota</taxon>
        <taxon>Viridiplantae</taxon>
        <taxon>Streptophyta</taxon>
        <taxon>Embryophyta</taxon>
        <taxon>Tracheophyta</taxon>
        <taxon>Spermatophyta</taxon>
        <taxon>Magnoliopsida</taxon>
        <taxon>Liliopsida</taxon>
        <taxon>Poales</taxon>
        <taxon>Poaceae</taxon>
        <taxon>PACMAD clade</taxon>
        <taxon>Arundinoideae</taxon>
        <taxon>Arundineae</taxon>
        <taxon>Arundo</taxon>
    </lineage>
</organism>
<evidence type="ECO:0000313" key="1">
    <source>
        <dbReference type="EMBL" id="JAD89815.1"/>
    </source>
</evidence>
<accession>A0A0A9DVX7</accession>